<protein>
    <submittedName>
        <fullName evidence="1">Uncharacterized protein</fullName>
    </submittedName>
</protein>
<dbReference type="Proteomes" id="UP000000816">
    <property type="component" value="Chromosome"/>
</dbReference>
<gene>
    <name evidence="1" type="ordered locus">RC1210</name>
</gene>
<evidence type="ECO:0000313" key="1">
    <source>
        <dbReference type="EMBL" id="AAL03748.1"/>
    </source>
</evidence>
<accession>Q92GB3</accession>
<dbReference type="EMBL" id="AE006914">
    <property type="protein sequence ID" value="AAL03748.1"/>
    <property type="molecule type" value="Genomic_DNA"/>
</dbReference>
<proteinExistence type="predicted"/>
<dbReference type="PIR" id="B97851">
    <property type="entry name" value="B97851"/>
</dbReference>
<dbReference type="HOGENOM" id="CLU_2289525_0_0_5"/>
<keyword evidence="1" id="KW-0012">Acyltransferase</keyword>
<name>Q92GB3_RICCN</name>
<evidence type="ECO:0000313" key="2">
    <source>
        <dbReference type="Proteomes" id="UP000000816"/>
    </source>
</evidence>
<sequence length="101" mass="11219">MALLHGSVFSSLRGKLRSNCTSAISSLLLFHEIATQPMAAHNDDPISTQQCLAGMTVENRTTQQLRYLLYPFKISKSCPWSKNFSGNVIFATKFFTSALCK</sequence>
<dbReference type="KEGG" id="rco:RC1210"/>
<organism evidence="1 2">
    <name type="scientific">Rickettsia conorii (strain ATCC VR-613 / Malish 7)</name>
    <dbReference type="NCBI Taxonomy" id="272944"/>
    <lineage>
        <taxon>Bacteria</taxon>
        <taxon>Pseudomonadati</taxon>
        <taxon>Pseudomonadota</taxon>
        <taxon>Alphaproteobacteria</taxon>
        <taxon>Rickettsiales</taxon>
        <taxon>Rickettsiaceae</taxon>
        <taxon>Rickettsieae</taxon>
        <taxon>Rickettsia</taxon>
        <taxon>spotted fever group</taxon>
    </lineage>
</organism>
<dbReference type="GO" id="GO:0016746">
    <property type="term" value="F:acyltransferase activity"/>
    <property type="evidence" value="ECO:0007669"/>
    <property type="project" value="UniProtKB-KW"/>
</dbReference>
<keyword evidence="1" id="KW-0808">Transferase</keyword>
<reference evidence="1 2" key="1">
    <citation type="journal article" date="2001" name="Science">
        <title>Mechanisms of evolution in Rickettsia conorii and R. prowazekii.</title>
        <authorList>
            <person name="Ogata H."/>
            <person name="Audic S."/>
            <person name="Renesto-Audiffren P."/>
            <person name="Fournier P.-E."/>
            <person name="Barbe V."/>
            <person name="Samson D."/>
            <person name="Roux V."/>
            <person name="Cossart P."/>
            <person name="Weissenbach J."/>
            <person name="Claverie J.-M."/>
            <person name="Raoult D."/>
        </authorList>
    </citation>
    <scope>NUCLEOTIDE SEQUENCE [LARGE SCALE GENOMIC DNA]</scope>
    <source>
        <strain evidence="2">ATCC VR-613 / Malish 7</strain>
    </source>
</reference>
<dbReference type="AlphaFoldDB" id="Q92GB3"/>